<dbReference type="EMBL" id="CAJVQB010002860">
    <property type="protein sequence ID" value="CAG8589594.1"/>
    <property type="molecule type" value="Genomic_DNA"/>
</dbReference>
<proteinExistence type="predicted"/>
<dbReference type="Proteomes" id="UP000789901">
    <property type="component" value="Unassembled WGS sequence"/>
</dbReference>
<gene>
    <name evidence="2" type="ORF">GMARGA_LOCUS6341</name>
</gene>
<keyword evidence="1" id="KW-0812">Transmembrane</keyword>
<keyword evidence="1" id="KW-0472">Membrane</keyword>
<name>A0ABN7UGB3_GIGMA</name>
<evidence type="ECO:0000313" key="2">
    <source>
        <dbReference type="EMBL" id="CAG8589594.1"/>
    </source>
</evidence>
<reference evidence="2 3" key="1">
    <citation type="submission" date="2021-06" db="EMBL/GenBank/DDBJ databases">
        <authorList>
            <person name="Kallberg Y."/>
            <person name="Tangrot J."/>
            <person name="Rosling A."/>
        </authorList>
    </citation>
    <scope>NUCLEOTIDE SEQUENCE [LARGE SCALE GENOMIC DNA]</scope>
    <source>
        <strain evidence="2 3">120-4 pot B 10/14</strain>
    </source>
</reference>
<evidence type="ECO:0000313" key="3">
    <source>
        <dbReference type="Proteomes" id="UP000789901"/>
    </source>
</evidence>
<sequence length="131" mass="15263">MKKYTQATNFQILDVKEHTRKNFREKYTSGSFFNELVLSMNLSQKSNPEILLQLLFVCYILCALCNKFIINAKHDLALYLDSISTTDITINTWVELGIISIKPTVWHKKNISKDHTVAVNNNLKNYNFECR</sequence>
<keyword evidence="3" id="KW-1185">Reference proteome</keyword>
<comment type="caution">
    <text evidence="2">The sequence shown here is derived from an EMBL/GenBank/DDBJ whole genome shotgun (WGS) entry which is preliminary data.</text>
</comment>
<accession>A0ABN7UGB3</accession>
<feature type="transmembrane region" description="Helical" evidence="1">
    <location>
        <begin position="50"/>
        <end position="70"/>
    </location>
</feature>
<evidence type="ECO:0000256" key="1">
    <source>
        <dbReference type="SAM" id="Phobius"/>
    </source>
</evidence>
<keyword evidence="1" id="KW-1133">Transmembrane helix</keyword>
<organism evidence="2 3">
    <name type="scientific">Gigaspora margarita</name>
    <dbReference type="NCBI Taxonomy" id="4874"/>
    <lineage>
        <taxon>Eukaryota</taxon>
        <taxon>Fungi</taxon>
        <taxon>Fungi incertae sedis</taxon>
        <taxon>Mucoromycota</taxon>
        <taxon>Glomeromycotina</taxon>
        <taxon>Glomeromycetes</taxon>
        <taxon>Diversisporales</taxon>
        <taxon>Gigasporaceae</taxon>
        <taxon>Gigaspora</taxon>
    </lineage>
</organism>
<protein>
    <submittedName>
        <fullName evidence="2">17730_t:CDS:1</fullName>
    </submittedName>
</protein>